<sequence>MDYEIVFNQDRFVLETYERLRLTGLDIKEIGTFAKNTGLSVEEATTLKQHLFLTNMKIL</sequence>
<dbReference type="Proteomes" id="UP000219775">
    <property type="component" value="Unassembled WGS sequence"/>
</dbReference>
<evidence type="ECO:0000313" key="2">
    <source>
        <dbReference type="Proteomes" id="UP000219775"/>
    </source>
</evidence>
<dbReference type="AlphaFoldDB" id="A0A2C3P574"/>
<comment type="caution">
    <text evidence="1">The sequence shown here is derived from an EMBL/GenBank/DDBJ whole genome shotgun (WGS) entry which is preliminary data.</text>
</comment>
<name>A0A2C3P574_9BACI</name>
<dbReference type="EMBL" id="NUDP01000271">
    <property type="protein sequence ID" value="PEM58184.1"/>
    <property type="molecule type" value="Genomic_DNA"/>
</dbReference>
<dbReference type="RefSeq" id="WP_097850321.1">
    <property type="nucleotide sequence ID" value="NZ_NUAS01000077.1"/>
</dbReference>
<organism evidence="1 2">
    <name type="scientific">Bacillus pseudomycoides</name>
    <dbReference type="NCBI Taxonomy" id="64104"/>
    <lineage>
        <taxon>Bacteria</taxon>
        <taxon>Bacillati</taxon>
        <taxon>Bacillota</taxon>
        <taxon>Bacilli</taxon>
        <taxon>Bacillales</taxon>
        <taxon>Bacillaceae</taxon>
        <taxon>Bacillus</taxon>
        <taxon>Bacillus cereus group</taxon>
    </lineage>
</organism>
<proteinExistence type="predicted"/>
<gene>
    <name evidence="1" type="ORF">CN613_28930</name>
</gene>
<protein>
    <submittedName>
        <fullName evidence="1">Uncharacterized protein</fullName>
    </submittedName>
</protein>
<accession>A0A2C3P574</accession>
<reference evidence="1 2" key="1">
    <citation type="submission" date="2017-09" db="EMBL/GenBank/DDBJ databases">
        <title>Large-scale bioinformatics analysis of Bacillus genomes uncovers conserved roles of natural products in bacterial physiology.</title>
        <authorList>
            <consortium name="Agbiome Team Llc"/>
            <person name="Bleich R.M."/>
            <person name="Grubbs K.J."/>
            <person name="Santa Maria K.C."/>
            <person name="Allen S.E."/>
            <person name="Farag S."/>
            <person name="Shank E.A."/>
            <person name="Bowers A."/>
        </authorList>
    </citation>
    <scope>NUCLEOTIDE SEQUENCE [LARGE SCALE GENOMIC DNA]</scope>
    <source>
        <strain evidence="1 2">AFS009893</strain>
    </source>
</reference>
<evidence type="ECO:0000313" key="1">
    <source>
        <dbReference type="EMBL" id="PEM58184.1"/>
    </source>
</evidence>